<keyword evidence="5" id="KW-1185">Reference proteome</keyword>
<dbReference type="InterPro" id="IPR029479">
    <property type="entry name" value="Nitroreductase"/>
</dbReference>
<proteinExistence type="inferred from homology"/>
<dbReference type="GO" id="GO:0016491">
    <property type="term" value="F:oxidoreductase activity"/>
    <property type="evidence" value="ECO:0007669"/>
    <property type="project" value="UniProtKB-KW"/>
</dbReference>
<evidence type="ECO:0000256" key="1">
    <source>
        <dbReference type="ARBA" id="ARBA00007118"/>
    </source>
</evidence>
<dbReference type="Pfam" id="PF00881">
    <property type="entry name" value="Nitroreductase"/>
    <property type="match status" value="2"/>
</dbReference>
<sequence length="345" mass="39128">MRFLRRLLRKLDPVLARAAARSRLGSSLYYGIYRTDFLREQRSFAAGRQAYQDSLAKPGSSMAILRRNVHRIEKGLLMQPRRVPFALDYIGETVAAFATACKAPLEAEEFAWGRDVLSEYFAVHEKEAKANPHAEKFYTALSTSGWIADESTPRIPYRRDTAAPLPVDLESLRALARHRRSVRWFLQKPVPRSAIDAAIEIGTQAPSACNRQPFEFRIFDDRELVEQVIDIPFGLAGYGHNVPVLIVVVGQQRNFFSERDRHLIYIDASLAVMGLLYGLEVQGLSSCCVNWPDIEENETRMAELLKLSADERPVMLVALGYPDPQGMVARSVKKSLPVIRRYNFE</sequence>
<dbReference type="InterPro" id="IPR000415">
    <property type="entry name" value="Nitroreductase-like"/>
</dbReference>
<keyword evidence="2" id="KW-0560">Oxidoreductase</keyword>
<dbReference type="AlphaFoldDB" id="A0A858RCR3"/>
<dbReference type="Proteomes" id="UP000501812">
    <property type="component" value="Chromosome"/>
</dbReference>
<evidence type="ECO:0000313" key="5">
    <source>
        <dbReference type="Proteomes" id="UP000501812"/>
    </source>
</evidence>
<evidence type="ECO:0000256" key="2">
    <source>
        <dbReference type="ARBA" id="ARBA00023002"/>
    </source>
</evidence>
<organism evidence="4 5">
    <name type="scientific">Luteolibacter luteus</name>
    <dbReference type="NCBI Taxonomy" id="2728835"/>
    <lineage>
        <taxon>Bacteria</taxon>
        <taxon>Pseudomonadati</taxon>
        <taxon>Verrucomicrobiota</taxon>
        <taxon>Verrucomicrobiia</taxon>
        <taxon>Verrucomicrobiales</taxon>
        <taxon>Verrucomicrobiaceae</taxon>
        <taxon>Luteolibacter</taxon>
    </lineage>
</organism>
<feature type="domain" description="Nitroreductase" evidence="3">
    <location>
        <begin position="177"/>
        <end position="230"/>
    </location>
</feature>
<reference evidence="4 5" key="1">
    <citation type="submission" date="2020-04" db="EMBL/GenBank/DDBJ databases">
        <title>Luteolibacter sp. G-1-1-1 isolated from soil.</title>
        <authorList>
            <person name="Dahal R.H."/>
        </authorList>
    </citation>
    <scope>NUCLEOTIDE SEQUENCE [LARGE SCALE GENOMIC DNA]</scope>
    <source>
        <strain evidence="4 5">G-1-1-1</strain>
    </source>
</reference>
<accession>A0A858RCR3</accession>
<gene>
    <name evidence="4" type="ORF">HHL09_01910</name>
</gene>
<dbReference type="PANTHER" id="PTHR43673:SF10">
    <property type="entry name" value="NADH DEHYDROGENASE_NAD(P)H NITROREDUCTASE XCC3605-RELATED"/>
    <property type="match status" value="1"/>
</dbReference>
<evidence type="ECO:0000313" key="4">
    <source>
        <dbReference type="EMBL" id="QJE94587.1"/>
    </source>
</evidence>
<dbReference type="PANTHER" id="PTHR43673">
    <property type="entry name" value="NAD(P)H NITROREDUCTASE YDGI-RELATED"/>
    <property type="match status" value="1"/>
</dbReference>
<dbReference type="Gene3D" id="3.40.109.10">
    <property type="entry name" value="NADH Oxidase"/>
    <property type="match status" value="1"/>
</dbReference>
<dbReference type="CDD" id="cd02062">
    <property type="entry name" value="Nitro_FMN_reductase"/>
    <property type="match status" value="1"/>
</dbReference>
<dbReference type="EMBL" id="CP051774">
    <property type="protein sequence ID" value="QJE94587.1"/>
    <property type="molecule type" value="Genomic_DNA"/>
</dbReference>
<protein>
    <submittedName>
        <fullName evidence="4">Nitroreductase family protein</fullName>
    </submittedName>
</protein>
<feature type="domain" description="Nitroreductase" evidence="3">
    <location>
        <begin position="240"/>
        <end position="321"/>
    </location>
</feature>
<comment type="similarity">
    <text evidence="1">Belongs to the nitroreductase family.</text>
</comment>
<dbReference type="RefSeq" id="WP_169452808.1">
    <property type="nucleotide sequence ID" value="NZ_CP051774.1"/>
</dbReference>
<dbReference type="KEGG" id="luo:HHL09_01910"/>
<name>A0A858RCR3_9BACT</name>
<dbReference type="SUPFAM" id="SSF55469">
    <property type="entry name" value="FMN-dependent nitroreductase-like"/>
    <property type="match status" value="1"/>
</dbReference>
<evidence type="ECO:0000259" key="3">
    <source>
        <dbReference type="Pfam" id="PF00881"/>
    </source>
</evidence>